<comment type="subcellular location">
    <subcellularLocation>
        <location evidence="1 11">Cell outer membrane</location>
        <topology evidence="1 11">Multi-pass membrane protein</topology>
    </subcellularLocation>
</comment>
<keyword evidence="2 11" id="KW-0813">Transport</keyword>
<evidence type="ECO:0000256" key="9">
    <source>
        <dbReference type="ARBA" id="ARBA00023136"/>
    </source>
</evidence>
<comment type="similarity">
    <text evidence="11 12">Belongs to the TonB-dependent receptor family.</text>
</comment>
<dbReference type="GO" id="GO:0009279">
    <property type="term" value="C:cell outer membrane"/>
    <property type="evidence" value="ECO:0007669"/>
    <property type="project" value="UniProtKB-SubCell"/>
</dbReference>
<proteinExistence type="inferred from homology"/>
<dbReference type="OrthoDB" id="9775095at2"/>
<dbReference type="Gene3D" id="2.60.40.1120">
    <property type="entry name" value="Carboxypeptidase-like, regulatory domain"/>
    <property type="match status" value="1"/>
</dbReference>
<feature type="domain" description="TonB-dependent receptor plug" evidence="15">
    <location>
        <begin position="117"/>
        <end position="226"/>
    </location>
</feature>
<keyword evidence="7" id="KW-0406">Ion transport</keyword>
<dbReference type="InterPro" id="IPR012910">
    <property type="entry name" value="Plug_dom"/>
</dbReference>
<dbReference type="InterPro" id="IPR036942">
    <property type="entry name" value="Beta-barrel_TonB_sf"/>
</dbReference>
<dbReference type="AlphaFoldDB" id="A0A3G2L7Y7"/>
<evidence type="ECO:0000256" key="3">
    <source>
        <dbReference type="ARBA" id="ARBA00022452"/>
    </source>
</evidence>
<dbReference type="SUPFAM" id="SSF49464">
    <property type="entry name" value="Carboxypeptidase regulatory domain-like"/>
    <property type="match status" value="1"/>
</dbReference>
<dbReference type="EMBL" id="CP032050">
    <property type="protein sequence ID" value="AYN68374.1"/>
    <property type="molecule type" value="Genomic_DNA"/>
</dbReference>
<keyword evidence="8 12" id="KW-0798">TonB box</keyword>
<dbReference type="InterPro" id="IPR039426">
    <property type="entry name" value="TonB-dep_rcpt-like"/>
</dbReference>
<evidence type="ECO:0000256" key="4">
    <source>
        <dbReference type="ARBA" id="ARBA00022496"/>
    </source>
</evidence>
<evidence type="ECO:0000256" key="5">
    <source>
        <dbReference type="ARBA" id="ARBA00022692"/>
    </source>
</evidence>
<evidence type="ECO:0000313" key="17">
    <source>
        <dbReference type="Proteomes" id="UP000276309"/>
    </source>
</evidence>
<dbReference type="PANTHER" id="PTHR32552:SF81">
    <property type="entry name" value="TONB-DEPENDENT OUTER MEMBRANE RECEPTOR"/>
    <property type="match status" value="1"/>
</dbReference>
<keyword evidence="10 11" id="KW-0998">Cell outer membrane</keyword>
<keyword evidence="9 11" id="KW-0472">Membrane</keyword>
<dbReference type="RefSeq" id="WP_121849387.1">
    <property type="nucleotide sequence ID" value="NZ_CP032050.1"/>
</dbReference>
<dbReference type="GO" id="GO:0006826">
    <property type="term" value="P:iron ion transport"/>
    <property type="evidence" value="ECO:0007669"/>
    <property type="project" value="UniProtKB-KW"/>
</dbReference>
<keyword evidence="17" id="KW-1185">Reference proteome</keyword>
<dbReference type="InterPro" id="IPR008969">
    <property type="entry name" value="CarboxyPept-like_regulatory"/>
</dbReference>
<evidence type="ECO:0000256" key="10">
    <source>
        <dbReference type="ARBA" id="ARBA00023237"/>
    </source>
</evidence>
<evidence type="ECO:0000313" key="16">
    <source>
        <dbReference type="EMBL" id="AYN68374.1"/>
    </source>
</evidence>
<dbReference type="SUPFAM" id="SSF56935">
    <property type="entry name" value="Porins"/>
    <property type="match status" value="1"/>
</dbReference>
<name>A0A3G2L7Y7_9FLAO</name>
<evidence type="ECO:0000256" key="1">
    <source>
        <dbReference type="ARBA" id="ARBA00004571"/>
    </source>
</evidence>
<dbReference type="Pfam" id="PF00593">
    <property type="entry name" value="TonB_dep_Rec_b-barrel"/>
    <property type="match status" value="1"/>
</dbReference>
<evidence type="ECO:0000256" key="8">
    <source>
        <dbReference type="ARBA" id="ARBA00023077"/>
    </source>
</evidence>
<dbReference type="KEGG" id="emar:D1013_13790"/>
<dbReference type="PANTHER" id="PTHR32552">
    <property type="entry name" value="FERRICHROME IRON RECEPTOR-RELATED"/>
    <property type="match status" value="1"/>
</dbReference>
<evidence type="ECO:0000256" key="11">
    <source>
        <dbReference type="PROSITE-ProRule" id="PRU01360"/>
    </source>
</evidence>
<dbReference type="Gene3D" id="2.40.170.20">
    <property type="entry name" value="TonB-dependent receptor, beta-barrel domain"/>
    <property type="match status" value="1"/>
</dbReference>
<dbReference type="Proteomes" id="UP000276309">
    <property type="component" value="Chromosome"/>
</dbReference>
<evidence type="ECO:0000256" key="13">
    <source>
        <dbReference type="SAM" id="SignalP"/>
    </source>
</evidence>
<feature type="signal peptide" evidence="13">
    <location>
        <begin position="1"/>
        <end position="21"/>
    </location>
</feature>
<dbReference type="InterPro" id="IPR000531">
    <property type="entry name" value="Beta-barrel_TonB"/>
</dbReference>
<keyword evidence="6" id="KW-0408">Iron</keyword>
<keyword evidence="16" id="KW-0675">Receptor</keyword>
<evidence type="ECO:0000256" key="7">
    <source>
        <dbReference type="ARBA" id="ARBA00023065"/>
    </source>
</evidence>
<keyword evidence="4" id="KW-0410">Iron transport</keyword>
<keyword evidence="5 11" id="KW-0812">Transmembrane</keyword>
<feature type="domain" description="TonB-dependent receptor-like beta-barrel" evidence="14">
    <location>
        <begin position="350"/>
        <end position="813"/>
    </location>
</feature>
<evidence type="ECO:0000259" key="14">
    <source>
        <dbReference type="Pfam" id="PF00593"/>
    </source>
</evidence>
<feature type="chain" id="PRO_5018234857" evidence="13">
    <location>
        <begin position="22"/>
        <end position="851"/>
    </location>
</feature>
<dbReference type="Pfam" id="PF07715">
    <property type="entry name" value="Plug"/>
    <property type="match status" value="1"/>
</dbReference>
<sequence>MFVNTILRVFLVSLSSLSVLAQSSVTGHVLDAETKEPLMGVSVMIKNTDQGTTTDFDGDFIFSDVESYPLTLIISYIGFASQEVNVLKNGSPIIHLVPTAVSLNEITVTARRRSEEVQDIPISVAVIGAKELDNSASFNVNHVKELVPSVQLYSSNPRNTTLNIRGIGTTFGLTNDGIDPGVGFYVDGVYYARPAATTLDFIDVQQIEVIRGMQGTLFGKNTTAGTFNITSRKPSFQNTAILEQSFGNYGFIQTKGSFSGPLIKDVLAARLSFTSTDRDGTLYNVVSAEDVNTLDNKGFRGQLLYLPTDNISLTLAADYSWQRPNGYAQVYVGSVRTQRDDFRQFENIAGDLNYSLPSTKPFDRLIDTNTPWVSNQDMGGISLKGEMKVGEGTLTSTSAWRSWKWDPSSDRDFTGLDDINKSQAPSIHHQWSQEVRYSGKISKKLNGTIGIFTFYQKLDPDKAHIQVAGKDTWRFVQNTQDTLWRTPNLLEGLTQDDRPRFNNFSGALFGQIDYHITDKFIVTPGIRLNYDQKEVHFVRTVYGGLDTDNPDLLALKNRVFSPLTFQANVDDWNLSGQLDLRYVFHENLMAYTKYSYGFKPVGLNLGGIPTENGEPVLSLAVVEPERVSHFEAGLKTRPVPNGTLNFTAFNTDIFDYQTTVRSAEIGVIRGYLANAEQVRTRGLELETNYALPYLTFFTSVSYTEGNYIKFDNAPVPLEETGIGGNELKDISGEVLPGISKWSFSSGVEGSAQAKIWRKQGEFFLGTDVFYRSGFSSNPTPSKYLNIDGYSLVNGRLGFRTTKGVTVYVWSRNLLNTNYFEQLLVAGGNTGQYGGVLGDPRTFGLTIRYNYF</sequence>
<evidence type="ECO:0000256" key="2">
    <source>
        <dbReference type="ARBA" id="ARBA00022448"/>
    </source>
</evidence>
<evidence type="ECO:0000259" key="15">
    <source>
        <dbReference type="Pfam" id="PF07715"/>
    </source>
</evidence>
<protein>
    <submittedName>
        <fullName evidence="16">TonB-dependent receptor</fullName>
    </submittedName>
</protein>
<accession>A0A3G2L7Y7</accession>
<dbReference type="PROSITE" id="PS52016">
    <property type="entry name" value="TONB_DEPENDENT_REC_3"/>
    <property type="match status" value="1"/>
</dbReference>
<evidence type="ECO:0000256" key="6">
    <source>
        <dbReference type="ARBA" id="ARBA00023004"/>
    </source>
</evidence>
<evidence type="ECO:0000256" key="12">
    <source>
        <dbReference type="RuleBase" id="RU003357"/>
    </source>
</evidence>
<organism evidence="16 17">
    <name type="scientific">Euzebyella marina</name>
    <dbReference type="NCBI Taxonomy" id="1761453"/>
    <lineage>
        <taxon>Bacteria</taxon>
        <taxon>Pseudomonadati</taxon>
        <taxon>Bacteroidota</taxon>
        <taxon>Flavobacteriia</taxon>
        <taxon>Flavobacteriales</taxon>
        <taxon>Flavobacteriaceae</taxon>
        <taxon>Euzebyella</taxon>
    </lineage>
</organism>
<gene>
    <name evidence="16" type="ORF">D1013_13790</name>
</gene>
<keyword evidence="13" id="KW-0732">Signal</keyword>
<dbReference type="Pfam" id="PF13715">
    <property type="entry name" value="CarbopepD_reg_2"/>
    <property type="match status" value="1"/>
</dbReference>
<keyword evidence="3 11" id="KW-1134">Transmembrane beta strand</keyword>
<reference evidence="16 17" key="1">
    <citation type="submission" date="2018-08" db="EMBL/GenBank/DDBJ databases">
        <title>The reduced genetic potential of extracellular carbohydrate catabolism in Euzebyella marina RN62, a Flavobacteriia bacterium isolated from the hadal water.</title>
        <authorList>
            <person name="Xue C."/>
        </authorList>
    </citation>
    <scope>NUCLEOTIDE SEQUENCE [LARGE SCALE GENOMIC DNA]</scope>
    <source>
        <strain evidence="16 17">RN62</strain>
    </source>
</reference>